<accession>A0A9D1RRR2</accession>
<dbReference type="PANTHER" id="PTHR37312:SF1">
    <property type="entry name" value="MEMBRANE-BOUND ACYLTRANSFERASE YKRP-RELATED"/>
    <property type="match status" value="1"/>
</dbReference>
<dbReference type="Pfam" id="PF01757">
    <property type="entry name" value="Acyl_transf_3"/>
    <property type="match status" value="1"/>
</dbReference>
<keyword evidence="1" id="KW-0812">Transmembrane</keyword>
<dbReference type="EMBL" id="DXGC01000103">
    <property type="protein sequence ID" value="HIW92365.1"/>
    <property type="molecule type" value="Genomic_DNA"/>
</dbReference>
<name>A0A9D1RRR2_9CORY</name>
<feature type="transmembrane region" description="Helical" evidence="1">
    <location>
        <begin position="263"/>
        <end position="281"/>
    </location>
</feature>
<evidence type="ECO:0000256" key="1">
    <source>
        <dbReference type="SAM" id="Phobius"/>
    </source>
</evidence>
<keyword evidence="1" id="KW-1133">Transmembrane helix</keyword>
<comment type="caution">
    <text evidence="3">The sequence shown here is derived from an EMBL/GenBank/DDBJ whole genome shotgun (WGS) entry which is preliminary data.</text>
</comment>
<feature type="domain" description="Acyltransferase 3" evidence="2">
    <location>
        <begin position="25"/>
        <end position="343"/>
    </location>
</feature>
<gene>
    <name evidence="3" type="ORF">H9870_11980</name>
</gene>
<dbReference type="GO" id="GO:0016747">
    <property type="term" value="F:acyltransferase activity, transferring groups other than amino-acyl groups"/>
    <property type="evidence" value="ECO:0007669"/>
    <property type="project" value="InterPro"/>
</dbReference>
<evidence type="ECO:0000313" key="4">
    <source>
        <dbReference type="Proteomes" id="UP000824190"/>
    </source>
</evidence>
<dbReference type="AlphaFoldDB" id="A0A9D1RRR2"/>
<keyword evidence="3" id="KW-0808">Transferase</keyword>
<evidence type="ECO:0000313" key="3">
    <source>
        <dbReference type="EMBL" id="HIW92365.1"/>
    </source>
</evidence>
<feature type="transmembrane region" description="Helical" evidence="1">
    <location>
        <begin position="67"/>
        <end position="84"/>
    </location>
</feature>
<feature type="transmembrane region" description="Helical" evidence="1">
    <location>
        <begin position="232"/>
        <end position="251"/>
    </location>
</feature>
<dbReference type="InterPro" id="IPR052734">
    <property type="entry name" value="Nod_factor_acetyltransferase"/>
</dbReference>
<protein>
    <submittedName>
        <fullName evidence="3">Acyltransferase family protein</fullName>
    </submittedName>
</protein>
<reference evidence="3" key="1">
    <citation type="journal article" date="2021" name="PeerJ">
        <title>Extensive microbial diversity within the chicken gut microbiome revealed by metagenomics and culture.</title>
        <authorList>
            <person name="Gilroy R."/>
            <person name="Ravi A."/>
            <person name="Getino M."/>
            <person name="Pursley I."/>
            <person name="Horton D.L."/>
            <person name="Alikhan N.F."/>
            <person name="Baker D."/>
            <person name="Gharbi K."/>
            <person name="Hall N."/>
            <person name="Watson M."/>
            <person name="Adriaenssens E.M."/>
            <person name="Foster-Nyarko E."/>
            <person name="Jarju S."/>
            <person name="Secka A."/>
            <person name="Antonio M."/>
            <person name="Oren A."/>
            <person name="Chaudhuri R.R."/>
            <person name="La Ragione R."/>
            <person name="Hildebrand F."/>
            <person name="Pallen M.J."/>
        </authorList>
    </citation>
    <scope>NUCLEOTIDE SEQUENCE</scope>
    <source>
        <strain evidence="3">CHK32-1732</strain>
    </source>
</reference>
<feature type="transmembrane region" description="Helical" evidence="1">
    <location>
        <begin position="96"/>
        <end position="117"/>
    </location>
</feature>
<dbReference type="Proteomes" id="UP000824190">
    <property type="component" value="Unassembled WGS sequence"/>
</dbReference>
<dbReference type="PANTHER" id="PTHR37312">
    <property type="entry name" value="MEMBRANE-BOUND ACYLTRANSFERASE YKRP-RELATED"/>
    <property type="match status" value="1"/>
</dbReference>
<reference evidence="3" key="2">
    <citation type="submission" date="2021-04" db="EMBL/GenBank/DDBJ databases">
        <authorList>
            <person name="Gilroy R."/>
        </authorList>
    </citation>
    <scope>NUCLEOTIDE SEQUENCE</scope>
    <source>
        <strain evidence="3">CHK32-1732</strain>
    </source>
</reference>
<proteinExistence type="predicted"/>
<keyword evidence="3" id="KW-0012">Acyltransferase</keyword>
<dbReference type="InterPro" id="IPR002656">
    <property type="entry name" value="Acyl_transf_3_dom"/>
</dbReference>
<feature type="transmembrane region" description="Helical" evidence="1">
    <location>
        <begin position="331"/>
        <end position="357"/>
    </location>
</feature>
<feature type="transmembrane region" description="Helical" evidence="1">
    <location>
        <begin position="150"/>
        <end position="169"/>
    </location>
</feature>
<keyword evidence="1" id="KW-0472">Membrane</keyword>
<feature type="transmembrane region" description="Helical" evidence="1">
    <location>
        <begin position="301"/>
        <end position="319"/>
    </location>
</feature>
<sequence length="369" mass="41435">MTFITRGEDYVPTTMTRPVTYGRVGWVDAAKGLCILLVVAGHANISLNTHGYDTGVWERINLMLGPVRMPLFFLLSGLFAAKALSESWRAFADRRVWIMVWLFVLWVPIREIWLALIPVTRAGHEGSVPTPNALDSGTWGQMLERIGSDALGPESYLWFLYALALYAVLSKLFRRVPPALQILVALGISLWSPEWELNWPWNDITHNFVFYLLGMYAARWIHWLAQRRSLPIITAAAAVYIGLALWIDATYDHFNFGLNGPTRFIMAVTGIIAVVGAFAYMDGWRIMKPFSVVGSRTLPVFLMHIMVLATVMFVVDLVLPEDPGIPLQPLILAALAVVLCLALRRGLLACGMGWLFVRPAWLQRLTAPR</sequence>
<evidence type="ECO:0000259" key="2">
    <source>
        <dbReference type="Pfam" id="PF01757"/>
    </source>
</evidence>
<organism evidence="3 4">
    <name type="scientific">Candidatus Corynebacterium avicola</name>
    <dbReference type="NCBI Taxonomy" id="2838527"/>
    <lineage>
        <taxon>Bacteria</taxon>
        <taxon>Bacillati</taxon>
        <taxon>Actinomycetota</taxon>
        <taxon>Actinomycetes</taxon>
        <taxon>Mycobacteriales</taxon>
        <taxon>Corynebacteriaceae</taxon>
        <taxon>Corynebacterium</taxon>
    </lineage>
</organism>